<dbReference type="KEGG" id="aad:TC41_0011"/>
<sequence>MEDVLRDPEFRRQYPPEFLKVLEDPKFRQEFQQFCAWAESLIDMKNIGKMSLDELAESVAERLWGVMLTMLERQVIETERAGRDASHLRAWLAKHGRFPEQEDEEGDA</sequence>
<dbReference type="PATRIC" id="fig|1048834.4.peg.10"/>
<protein>
    <submittedName>
        <fullName evidence="1">Uncharacterized protein</fullName>
    </submittedName>
</protein>
<dbReference type="AlphaFoldDB" id="F8IHM6"/>
<dbReference type="EMBL" id="CP002902">
    <property type="protein sequence ID" value="AEJ41993.1"/>
    <property type="molecule type" value="Genomic_DNA"/>
</dbReference>
<dbReference type="Proteomes" id="UP000000292">
    <property type="component" value="Chromosome"/>
</dbReference>
<name>F8IHM6_ALIAT</name>
<dbReference type="HOGENOM" id="CLU_2191405_0_0_9"/>
<dbReference type="STRING" id="1048834.TC41_0011"/>
<reference evidence="1 2" key="1">
    <citation type="journal article" date="2011" name="J. Bacteriol.">
        <title>Complete Genome Sequence of Alicyclobacillus acidocaldarius Strain Tc-4-1.</title>
        <authorList>
            <person name="Chen Y."/>
            <person name="He Y."/>
            <person name="Zhang B."/>
            <person name="Yang J."/>
            <person name="Li W."/>
            <person name="Dong Z."/>
            <person name="Hu S."/>
        </authorList>
    </citation>
    <scope>NUCLEOTIDE SEQUENCE [LARGE SCALE GENOMIC DNA]</scope>
    <source>
        <strain evidence="1 2">Tc-4-1</strain>
    </source>
</reference>
<organism evidence="1 2">
    <name type="scientific">Alicyclobacillus acidocaldarius (strain Tc-4-1)</name>
    <name type="common">Bacillus acidocaldarius</name>
    <dbReference type="NCBI Taxonomy" id="1048834"/>
    <lineage>
        <taxon>Bacteria</taxon>
        <taxon>Bacillati</taxon>
        <taxon>Bacillota</taxon>
        <taxon>Bacilli</taxon>
        <taxon>Bacillales</taxon>
        <taxon>Alicyclobacillaceae</taxon>
        <taxon>Alicyclobacillus</taxon>
    </lineage>
</organism>
<gene>
    <name evidence="1" type="ordered locus">TC41_0011</name>
</gene>
<proteinExistence type="predicted"/>
<evidence type="ECO:0000313" key="2">
    <source>
        <dbReference type="Proteomes" id="UP000000292"/>
    </source>
</evidence>
<accession>F8IHM6</accession>
<evidence type="ECO:0000313" key="1">
    <source>
        <dbReference type="EMBL" id="AEJ41993.1"/>
    </source>
</evidence>
<reference evidence="2" key="2">
    <citation type="submission" date="2011-06" db="EMBL/GenBank/DDBJ databases">
        <title>The complete genome sequence of Alicyclobacillus acidocaldarius sp. Tc-4-1.</title>
        <authorList>
            <person name="Chen Y."/>
            <person name="He Y."/>
            <person name="Dong Z."/>
            <person name="Hu S."/>
        </authorList>
    </citation>
    <scope>NUCLEOTIDE SEQUENCE [LARGE SCALE GENOMIC DNA]</scope>
    <source>
        <strain evidence="2">Tc-4-1</strain>
    </source>
</reference>